<sequence>MTTLFILDVPENKAVAVVAAEGDGVSVDHHGPYFRVTATGTITIDRRATGCRHAVWYSCVAGLLDAAITQWDKDALVVEHAAGAPSADG</sequence>
<dbReference type="RefSeq" id="WP_253645925.1">
    <property type="nucleotide sequence ID" value="NZ_BAAAMO010000002.1"/>
</dbReference>
<evidence type="ECO:0000313" key="1">
    <source>
        <dbReference type="EMBL" id="MFD0926184.1"/>
    </source>
</evidence>
<accession>A0ABW3G6J4</accession>
<dbReference type="Proteomes" id="UP001597068">
    <property type="component" value="Unassembled WGS sequence"/>
</dbReference>
<comment type="caution">
    <text evidence="1">The sequence shown here is derived from an EMBL/GenBank/DDBJ whole genome shotgun (WGS) entry which is preliminary data.</text>
</comment>
<gene>
    <name evidence="1" type="ORF">ACFQ04_10600</name>
</gene>
<keyword evidence="2" id="KW-1185">Reference proteome</keyword>
<proteinExistence type="predicted"/>
<protein>
    <submittedName>
        <fullName evidence="1">Uncharacterized protein</fullName>
    </submittedName>
</protein>
<evidence type="ECO:0000313" key="2">
    <source>
        <dbReference type="Proteomes" id="UP001597068"/>
    </source>
</evidence>
<dbReference type="EMBL" id="JBHTIL010000001">
    <property type="protein sequence ID" value="MFD0926184.1"/>
    <property type="molecule type" value="Genomic_DNA"/>
</dbReference>
<name>A0ABW3G6J4_9NOCA</name>
<organism evidence="1 2">
    <name type="scientific">Williamsia deligens</name>
    <dbReference type="NCBI Taxonomy" id="321325"/>
    <lineage>
        <taxon>Bacteria</taxon>
        <taxon>Bacillati</taxon>
        <taxon>Actinomycetota</taxon>
        <taxon>Actinomycetes</taxon>
        <taxon>Mycobacteriales</taxon>
        <taxon>Nocardiaceae</taxon>
        <taxon>Williamsia</taxon>
    </lineage>
</organism>
<reference evidence="2" key="1">
    <citation type="journal article" date="2019" name="Int. J. Syst. Evol. Microbiol.">
        <title>The Global Catalogue of Microorganisms (GCM) 10K type strain sequencing project: providing services to taxonomists for standard genome sequencing and annotation.</title>
        <authorList>
            <consortium name="The Broad Institute Genomics Platform"/>
            <consortium name="The Broad Institute Genome Sequencing Center for Infectious Disease"/>
            <person name="Wu L."/>
            <person name="Ma J."/>
        </authorList>
    </citation>
    <scope>NUCLEOTIDE SEQUENCE [LARGE SCALE GENOMIC DNA]</scope>
    <source>
        <strain evidence="2">CCUG 50873</strain>
    </source>
</reference>